<keyword evidence="7" id="KW-1185">Reference proteome</keyword>
<dbReference type="PANTHER" id="PTHR21661">
    <property type="entry name" value="EPOXIDE HYDROLASE 1-RELATED"/>
    <property type="match status" value="1"/>
</dbReference>
<dbReference type="RefSeq" id="XP_064729776.1">
    <property type="nucleotide sequence ID" value="XM_064874054.1"/>
</dbReference>
<dbReference type="GeneID" id="89999085"/>
<proteinExistence type="inferred from homology"/>
<evidence type="ECO:0000259" key="5">
    <source>
        <dbReference type="Pfam" id="PF06441"/>
    </source>
</evidence>
<dbReference type="Pfam" id="PF06441">
    <property type="entry name" value="EHN"/>
    <property type="match status" value="1"/>
</dbReference>
<feature type="region of interest" description="Disordered" evidence="4">
    <location>
        <begin position="213"/>
        <end position="233"/>
    </location>
</feature>
<keyword evidence="3" id="KW-0378">Hydrolase</keyword>
<dbReference type="EMBL" id="JAVHJV010000006">
    <property type="protein sequence ID" value="KAK5941686.1"/>
    <property type="molecule type" value="Genomic_DNA"/>
</dbReference>
<accession>A0ABR0RM50</accession>
<dbReference type="InterPro" id="IPR000639">
    <property type="entry name" value="Epox_hydrolase-like"/>
</dbReference>
<dbReference type="InterPro" id="IPR010497">
    <property type="entry name" value="Epoxide_hydro_N"/>
</dbReference>
<sequence length="424" mass="47842">MDHVQPFTVSFPEARVKELKERLAKSTYPDELDNANWDLGAPVSDIRRIANHWQTRFDWNEAEARLNELPQYTTPIECEGGFEELSIHFVHVKSQAANAIPLLFCHGWPGSAIEVSKIAGDLVKGQDGGPAFHVVAPSLPNFGFSQGTRKRGFAIEQYAETCHKLMLRLGYDKYATQGGDWGWYVTRTMSLLYPKSCLATHFNMDVGDPPASLVESQPGVSHPLPPTPTMRETKGAQRTAWFDQEGFGYNMLQSTKPQTIAYALADSPVALLGWIYEKLHDWADDYPWTDDEICTWVSIYWFSNAGPAAACRIYYEMIHDKHGRYVPYESLGKGFEGAVSGTTKVTRKWLKQDHGTGVKIGQSHFPNDIHVLPSAWTSTIGTVVFEREHATGGHFAAYEKPKELVEDLRVMFEQDNEARQPWLR</sequence>
<comment type="caution">
    <text evidence="6">The sequence shown here is derived from an EMBL/GenBank/DDBJ whole genome shotgun (WGS) entry which is preliminary data.</text>
</comment>
<comment type="similarity">
    <text evidence="1">Belongs to the peptidase S33 family.</text>
</comment>
<evidence type="ECO:0000313" key="7">
    <source>
        <dbReference type="Proteomes" id="UP001334248"/>
    </source>
</evidence>
<feature type="domain" description="Epoxide hydrolase N-terminal" evidence="5">
    <location>
        <begin position="4"/>
        <end position="115"/>
    </location>
</feature>
<dbReference type="Proteomes" id="UP001334248">
    <property type="component" value="Unassembled WGS sequence"/>
</dbReference>
<dbReference type="InterPro" id="IPR016292">
    <property type="entry name" value="Epoxide_hydrolase"/>
</dbReference>
<dbReference type="SUPFAM" id="SSF53474">
    <property type="entry name" value="alpha/beta-Hydrolases"/>
    <property type="match status" value="1"/>
</dbReference>
<keyword evidence="2" id="KW-0058">Aromatic hydrocarbons catabolism</keyword>
<gene>
    <name evidence="6" type="ORF">PMZ80_005636</name>
</gene>
<name>A0ABR0RM50_9EURO</name>
<protein>
    <recommendedName>
        <fullName evidence="5">Epoxide hydrolase N-terminal domain-containing protein</fullName>
    </recommendedName>
</protein>
<dbReference type="InterPro" id="IPR029058">
    <property type="entry name" value="AB_hydrolase_fold"/>
</dbReference>
<evidence type="ECO:0000313" key="6">
    <source>
        <dbReference type="EMBL" id="KAK5941686.1"/>
    </source>
</evidence>
<dbReference type="Gene3D" id="3.40.50.1820">
    <property type="entry name" value="alpha/beta hydrolase"/>
    <property type="match status" value="1"/>
</dbReference>
<evidence type="ECO:0000256" key="2">
    <source>
        <dbReference type="ARBA" id="ARBA00022797"/>
    </source>
</evidence>
<dbReference type="PIRSF" id="PIRSF001112">
    <property type="entry name" value="Epoxide_hydrolase"/>
    <property type="match status" value="1"/>
</dbReference>
<evidence type="ECO:0000256" key="3">
    <source>
        <dbReference type="ARBA" id="ARBA00022801"/>
    </source>
</evidence>
<evidence type="ECO:0000256" key="1">
    <source>
        <dbReference type="ARBA" id="ARBA00010088"/>
    </source>
</evidence>
<dbReference type="PANTHER" id="PTHR21661:SF35">
    <property type="entry name" value="EPOXIDE HYDROLASE"/>
    <property type="match status" value="1"/>
</dbReference>
<dbReference type="PRINTS" id="PR00412">
    <property type="entry name" value="EPOXHYDRLASE"/>
</dbReference>
<evidence type="ECO:0000256" key="4">
    <source>
        <dbReference type="SAM" id="MobiDB-lite"/>
    </source>
</evidence>
<reference evidence="6 7" key="1">
    <citation type="journal article" date="2023" name="Res Sq">
        <title>Genomic and morphological characterization of Knufia obscura isolated from the Mars 2020 spacecraft assembly facility.</title>
        <authorList>
            <person name="Chander A.M."/>
            <person name="Teixeira M.M."/>
            <person name="Singh N.K."/>
            <person name="Williams M.P."/>
            <person name="Parker C.W."/>
            <person name="Leo P."/>
            <person name="Stajich J.E."/>
            <person name="Torok T."/>
            <person name="Tighe S."/>
            <person name="Mason C.E."/>
            <person name="Venkateswaran K."/>
        </authorList>
    </citation>
    <scope>NUCLEOTIDE SEQUENCE [LARGE SCALE GENOMIC DNA]</scope>
    <source>
        <strain evidence="6 7">CCFEE 5817</strain>
    </source>
</reference>
<organism evidence="6 7">
    <name type="scientific">Knufia obscura</name>
    <dbReference type="NCBI Taxonomy" id="1635080"/>
    <lineage>
        <taxon>Eukaryota</taxon>
        <taxon>Fungi</taxon>
        <taxon>Dikarya</taxon>
        <taxon>Ascomycota</taxon>
        <taxon>Pezizomycotina</taxon>
        <taxon>Eurotiomycetes</taxon>
        <taxon>Chaetothyriomycetidae</taxon>
        <taxon>Chaetothyriales</taxon>
        <taxon>Trichomeriaceae</taxon>
        <taxon>Knufia</taxon>
    </lineage>
</organism>